<proteinExistence type="predicted"/>
<protein>
    <submittedName>
        <fullName evidence="2">Uncharacterized protein</fullName>
    </submittedName>
</protein>
<dbReference type="VEuPathDB" id="FungiDB:PC110_g22427"/>
<dbReference type="Proteomes" id="UP000251314">
    <property type="component" value="Unassembled WGS sequence"/>
</dbReference>
<dbReference type="AlphaFoldDB" id="A0A329R9N7"/>
<sequence length="167" mass="18115">MYQDASWASDATKGVSLTSKSQSDASTQSDDDSKKGLSTENSPKKKPELSTVNVGTQAEGETVNVGTQAEGETVDVGVNTRPERTDRNIQASPNTSDKSNQASPNTSDIGTETENPKMVDAEVDARSKFVDDEEQVESRKWGKELICRESKLGGTTYPSYTTERWKG</sequence>
<feature type="region of interest" description="Disordered" evidence="1">
    <location>
        <begin position="1"/>
        <end position="120"/>
    </location>
</feature>
<comment type="caution">
    <text evidence="2">The sequence shown here is derived from an EMBL/GenBank/DDBJ whole genome shotgun (WGS) entry which is preliminary data.</text>
</comment>
<feature type="compositionally biased region" description="Low complexity" evidence="1">
    <location>
        <begin position="18"/>
        <end position="28"/>
    </location>
</feature>
<keyword evidence="3" id="KW-1185">Reference proteome</keyword>
<evidence type="ECO:0000313" key="3">
    <source>
        <dbReference type="Proteomes" id="UP000251314"/>
    </source>
</evidence>
<organism evidence="2 3">
    <name type="scientific">Phytophthora cactorum</name>
    <dbReference type="NCBI Taxonomy" id="29920"/>
    <lineage>
        <taxon>Eukaryota</taxon>
        <taxon>Sar</taxon>
        <taxon>Stramenopiles</taxon>
        <taxon>Oomycota</taxon>
        <taxon>Peronosporomycetes</taxon>
        <taxon>Peronosporales</taxon>
        <taxon>Peronosporaceae</taxon>
        <taxon>Phytophthora</taxon>
    </lineage>
</organism>
<name>A0A329R9N7_9STRA</name>
<feature type="compositionally biased region" description="Polar residues" evidence="1">
    <location>
        <begin position="88"/>
        <end position="113"/>
    </location>
</feature>
<evidence type="ECO:0000313" key="2">
    <source>
        <dbReference type="EMBL" id="RAW21130.1"/>
    </source>
</evidence>
<evidence type="ECO:0000256" key="1">
    <source>
        <dbReference type="SAM" id="MobiDB-lite"/>
    </source>
</evidence>
<reference evidence="2 3" key="1">
    <citation type="submission" date="2018-01" db="EMBL/GenBank/DDBJ databases">
        <title>Draft genome of the strawberry crown rot pathogen Phytophthora cactorum.</title>
        <authorList>
            <person name="Armitage A.D."/>
            <person name="Lysoe E."/>
            <person name="Nellist C.F."/>
            <person name="Harrison R.J."/>
            <person name="Brurberg M.B."/>
        </authorList>
    </citation>
    <scope>NUCLEOTIDE SEQUENCE [LARGE SCALE GENOMIC DNA]</scope>
    <source>
        <strain evidence="2 3">10300</strain>
    </source>
</reference>
<accession>A0A329R9N7</accession>
<dbReference type="EMBL" id="MJFZ01002028">
    <property type="protein sequence ID" value="RAW21130.1"/>
    <property type="molecule type" value="Genomic_DNA"/>
</dbReference>
<gene>
    <name evidence="2" type="ORF">PC110_g22427</name>
</gene>
<feature type="compositionally biased region" description="Basic and acidic residues" evidence="1">
    <location>
        <begin position="31"/>
        <end position="48"/>
    </location>
</feature>